<feature type="region of interest" description="Disordered" evidence="1">
    <location>
        <begin position="41"/>
        <end position="146"/>
    </location>
</feature>
<proteinExistence type="predicted"/>
<sequence>MSATQPIQKDGKGDRLGQLKDLLAQNLSKLIAGFRTLSRETQPTALETHHGNGARPNEESETTVGETPCSATEASPRPEVPVELVGPGPEPVAAARCASEPEPGPQRDHAGPAPLPVSETEEDRPRPPAESDELDAVTQSQSDTSSRHVVALVMEAIDTMLDMKSERVADIFEKRWALDRFKEAQIDRLHQELTEHKQNLLAKTSRPYINGIIRMHDTLGKIRSDWVARPETEVTVAQWTTLLEELQDDLEILLQHQGVCLFREPEPKFNPHRQTSRRTTPTTDSELVGKISSVYPGYEQDGMLIQKERVDVWVAAKTEA</sequence>
<feature type="compositionally biased region" description="Polar residues" evidence="1">
    <location>
        <begin position="62"/>
        <end position="73"/>
    </location>
</feature>
<dbReference type="KEGG" id="scor:J3U87_03240"/>
<dbReference type="Proteomes" id="UP000663929">
    <property type="component" value="Chromosome"/>
</dbReference>
<evidence type="ECO:0000313" key="3">
    <source>
        <dbReference type="Proteomes" id="UP000663929"/>
    </source>
</evidence>
<feature type="region of interest" description="Disordered" evidence="1">
    <location>
        <begin position="265"/>
        <end position="284"/>
    </location>
</feature>
<protein>
    <recommendedName>
        <fullName evidence="4">Nucleotide exchange factor GrpE</fullName>
    </recommendedName>
</protein>
<dbReference type="AlphaFoldDB" id="A0A8A4TR53"/>
<evidence type="ECO:0000256" key="1">
    <source>
        <dbReference type="SAM" id="MobiDB-lite"/>
    </source>
</evidence>
<name>A0A8A4TR53_SULCO</name>
<dbReference type="RefSeq" id="WP_237381589.1">
    <property type="nucleotide sequence ID" value="NZ_CP071793.1"/>
</dbReference>
<keyword evidence="3" id="KW-1185">Reference proteome</keyword>
<organism evidence="2 3">
    <name type="scientific">Sulfidibacter corallicola</name>
    <dbReference type="NCBI Taxonomy" id="2818388"/>
    <lineage>
        <taxon>Bacteria</taxon>
        <taxon>Pseudomonadati</taxon>
        <taxon>Acidobacteriota</taxon>
        <taxon>Holophagae</taxon>
        <taxon>Acanthopleuribacterales</taxon>
        <taxon>Acanthopleuribacteraceae</taxon>
        <taxon>Sulfidibacter</taxon>
    </lineage>
</organism>
<evidence type="ECO:0008006" key="4">
    <source>
        <dbReference type="Google" id="ProtNLM"/>
    </source>
</evidence>
<dbReference type="EMBL" id="CP071793">
    <property type="protein sequence ID" value="QTD51461.1"/>
    <property type="molecule type" value="Genomic_DNA"/>
</dbReference>
<gene>
    <name evidence="2" type="ORF">J3U87_03240</name>
</gene>
<reference evidence="2" key="1">
    <citation type="submission" date="2021-03" db="EMBL/GenBank/DDBJ databases">
        <title>Acanthopleuribacteraceae sp. M133.</title>
        <authorList>
            <person name="Wang G."/>
        </authorList>
    </citation>
    <scope>NUCLEOTIDE SEQUENCE</scope>
    <source>
        <strain evidence="2">M133</strain>
    </source>
</reference>
<accession>A0A8A4TR53</accession>
<evidence type="ECO:0000313" key="2">
    <source>
        <dbReference type="EMBL" id="QTD51461.1"/>
    </source>
</evidence>